<name>A0A210Q346_MIZYE</name>
<accession>A0A210Q346</accession>
<comment type="caution">
    <text evidence="9">The sequence shown here is derived from an EMBL/GenBank/DDBJ whole genome shotgun (WGS) entry which is preliminary data.</text>
</comment>
<feature type="compositionally biased region" description="Basic and acidic residues" evidence="7">
    <location>
        <begin position="519"/>
        <end position="535"/>
    </location>
</feature>
<dbReference type="EMBL" id="NEDP02005156">
    <property type="protein sequence ID" value="OWF43173.1"/>
    <property type="molecule type" value="Genomic_DNA"/>
</dbReference>
<protein>
    <recommendedName>
        <fullName evidence="6">Anoctamin</fullName>
    </recommendedName>
</protein>
<keyword evidence="4 6" id="KW-1133">Transmembrane helix</keyword>
<evidence type="ECO:0000256" key="6">
    <source>
        <dbReference type="RuleBase" id="RU280814"/>
    </source>
</evidence>
<gene>
    <name evidence="9" type="ORF">KP79_PYT15174</name>
</gene>
<feature type="region of interest" description="Disordered" evidence="7">
    <location>
        <begin position="512"/>
        <end position="559"/>
    </location>
</feature>
<feature type="transmembrane region" description="Helical" evidence="6">
    <location>
        <begin position="432"/>
        <end position="455"/>
    </location>
</feature>
<comment type="similarity">
    <text evidence="2 6">Belongs to the anoctamin family.</text>
</comment>
<feature type="transmembrane region" description="Helical" evidence="6">
    <location>
        <begin position="350"/>
        <end position="371"/>
    </location>
</feature>
<dbReference type="AlphaFoldDB" id="A0A210Q346"/>
<dbReference type="InterPro" id="IPR049452">
    <property type="entry name" value="Anoctamin_TM"/>
</dbReference>
<organism evidence="9 10">
    <name type="scientific">Mizuhopecten yessoensis</name>
    <name type="common">Japanese scallop</name>
    <name type="synonym">Patinopecten yessoensis</name>
    <dbReference type="NCBI Taxonomy" id="6573"/>
    <lineage>
        <taxon>Eukaryota</taxon>
        <taxon>Metazoa</taxon>
        <taxon>Spiralia</taxon>
        <taxon>Lophotrochozoa</taxon>
        <taxon>Mollusca</taxon>
        <taxon>Bivalvia</taxon>
        <taxon>Autobranchia</taxon>
        <taxon>Pteriomorphia</taxon>
        <taxon>Pectinida</taxon>
        <taxon>Pectinoidea</taxon>
        <taxon>Pectinidae</taxon>
        <taxon>Mizuhopecten</taxon>
    </lineage>
</organism>
<keyword evidence="5 6" id="KW-0472">Membrane</keyword>
<feature type="region of interest" description="Disordered" evidence="7">
    <location>
        <begin position="777"/>
        <end position="799"/>
    </location>
</feature>
<dbReference type="STRING" id="6573.A0A210Q346"/>
<feature type="transmembrane region" description="Helical" evidence="6">
    <location>
        <begin position="240"/>
        <end position="263"/>
    </location>
</feature>
<reference evidence="9 10" key="1">
    <citation type="journal article" date="2017" name="Nat. Ecol. Evol.">
        <title>Scallop genome provides insights into evolution of bilaterian karyotype and development.</title>
        <authorList>
            <person name="Wang S."/>
            <person name="Zhang J."/>
            <person name="Jiao W."/>
            <person name="Li J."/>
            <person name="Xun X."/>
            <person name="Sun Y."/>
            <person name="Guo X."/>
            <person name="Huan P."/>
            <person name="Dong B."/>
            <person name="Zhang L."/>
            <person name="Hu X."/>
            <person name="Sun X."/>
            <person name="Wang J."/>
            <person name="Zhao C."/>
            <person name="Wang Y."/>
            <person name="Wang D."/>
            <person name="Huang X."/>
            <person name="Wang R."/>
            <person name="Lv J."/>
            <person name="Li Y."/>
            <person name="Zhang Z."/>
            <person name="Liu B."/>
            <person name="Lu W."/>
            <person name="Hui Y."/>
            <person name="Liang J."/>
            <person name="Zhou Z."/>
            <person name="Hou R."/>
            <person name="Li X."/>
            <person name="Liu Y."/>
            <person name="Li H."/>
            <person name="Ning X."/>
            <person name="Lin Y."/>
            <person name="Zhao L."/>
            <person name="Xing Q."/>
            <person name="Dou J."/>
            <person name="Li Y."/>
            <person name="Mao J."/>
            <person name="Guo H."/>
            <person name="Dou H."/>
            <person name="Li T."/>
            <person name="Mu C."/>
            <person name="Jiang W."/>
            <person name="Fu Q."/>
            <person name="Fu X."/>
            <person name="Miao Y."/>
            <person name="Liu J."/>
            <person name="Yu Q."/>
            <person name="Li R."/>
            <person name="Liao H."/>
            <person name="Li X."/>
            <person name="Kong Y."/>
            <person name="Jiang Z."/>
            <person name="Chourrout D."/>
            <person name="Li R."/>
            <person name="Bao Z."/>
        </authorList>
    </citation>
    <scope>NUCLEOTIDE SEQUENCE [LARGE SCALE GENOMIC DNA]</scope>
    <source>
        <strain evidence="9 10">PY_sf001</strain>
    </source>
</reference>
<dbReference type="GO" id="GO:0005886">
    <property type="term" value="C:plasma membrane"/>
    <property type="evidence" value="ECO:0007669"/>
    <property type="project" value="TreeGrafter"/>
</dbReference>
<feature type="compositionally biased region" description="Basic and acidic residues" evidence="7">
    <location>
        <begin position="728"/>
        <end position="740"/>
    </location>
</feature>
<sequence length="996" mass="112178">MESTNDTCNDAAENKEKLSGSPEKIPYKLFGKKIFKTSSSLVASTQLLQNPVPTQDCDIILCFPHDTETATLMWLLDRLRARSPEVIVHVRHHSNTKEAVFHLTATYESLLRGAEDVGVCKLLKEDYGGGMKEFTFEDQDCFAGVENKEEFFTTQERQSIIHYMLNNLRAVKGEQLCKVKFLEGQPIVPLLQSKGIVSQVFPLHNQDTRLGMRKCWVQGFFKKQPLDKIRDYFGVKIAMYFAYLGHYTLALCIPAFLGALIWFFQGQDETVDDQWFVAFALFNAFWATLYLEHWKRRSSELAYEWGTLDKKDELLDDPRPLFSGSLRESPVTGRQEPYYAPWKRNLFRYFISWPIIFLCLCLVFVVMLLIFQLQEWINNLVAKGDIPGFCTFLPKVLLAVSIGILDEVYKKIAYWLNHIENYRMTETYENHLIIKLVLFQFVNSFLSLFYIAFYLQDMDRLRDQLAAILITRQVIGNIKEALLPYLLWKIKLYKVGYEMTCDASTTNKTEVSDLTESIGGKDEVRERKKVQDKNELNNAGKSEAAGRQRKPSLTQAEVESTMNKYEDTFEDFLEMFIQFGYVTLFSSAFPLAALCALMNNIVEIRSDAFKLCMNHQRPFGQQVQNIGTWQDALELMGVIAVIVNCALIGISGQVTRMVPNSSIVSTIIIIVILEHIILVLKFLIAYAIPDIPEAIATKKAKLEFLRRQALKKLESQLSTSVSASPTDKLCRQKSRSESNGHTRQIGHPEGFNRNYYQTVTVSPSSPYQKNLGEVRLSSANQGPASETSHTGHSPHIVSTSFTNIPDLKLSAASLRTGQNICTIKTPLGKPTSTFVSKVTIAPKRSASNTPEVSTVSSVEGSRQGPARDLLPSYIPPQPYRSISAGLSHRANSPDGGDTTPKGCTPPRPMSPKNCPDSKIPLLEGLWRNPIINKTGLAFSVHGVMRVSDTHEGGLAKHSCSTVDQRPSLDLHIFVKNSQNTASTLADQQITLGQHTD</sequence>
<evidence type="ECO:0000313" key="9">
    <source>
        <dbReference type="EMBL" id="OWF43173.1"/>
    </source>
</evidence>
<feature type="domain" description="Anoctamin transmembrane" evidence="8">
    <location>
        <begin position="229"/>
        <end position="701"/>
    </location>
</feature>
<feature type="compositionally biased region" description="Polar residues" evidence="7">
    <location>
        <begin position="845"/>
        <end position="860"/>
    </location>
</feature>
<feature type="transmembrane region" description="Helical" evidence="6">
    <location>
        <begin position="579"/>
        <end position="601"/>
    </location>
</feature>
<dbReference type="Pfam" id="PF04547">
    <property type="entry name" value="Anoctamin"/>
    <property type="match status" value="1"/>
</dbReference>
<evidence type="ECO:0000259" key="8">
    <source>
        <dbReference type="Pfam" id="PF04547"/>
    </source>
</evidence>
<evidence type="ECO:0000256" key="5">
    <source>
        <dbReference type="ARBA" id="ARBA00023136"/>
    </source>
</evidence>
<evidence type="ECO:0000256" key="2">
    <source>
        <dbReference type="ARBA" id="ARBA00009671"/>
    </source>
</evidence>
<feature type="transmembrane region" description="Helical" evidence="6">
    <location>
        <begin position="632"/>
        <end position="651"/>
    </location>
</feature>
<dbReference type="OrthoDB" id="296386at2759"/>
<evidence type="ECO:0000256" key="1">
    <source>
        <dbReference type="ARBA" id="ARBA00004141"/>
    </source>
</evidence>
<feature type="transmembrane region" description="Helical" evidence="6">
    <location>
        <begin position="275"/>
        <end position="291"/>
    </location>
</feature>
<comment type="caution">
    <text evidence="6">Lacks conserved residue(s) required for the propagation of feature annotation.</text>
</comment>
<dbReference type="PANTHER" id="PTHR12308:SF51">
    <property type="entry name" value="ANOCTAMIN-8"/>
    <property type="match status" value="1"/>
</dbReference>
<dbReference type="GO" id="GO:0005254">
    <property type="term" value="F:chloride channel activity"/>
    <property type="evidence" value="ECO:0007669"/>
    <property type="project" value="TreeGrafter"/>
</dbReference>
<feature type="region of interest" description="Disordered" evidence="7">
    <location>
        <begin position="724"/>
        <end position="750"/>
    </location>
</feature>
<keyword evidence="10" id="KW-1185">Reference proteome</keyword>
<feature type="transmembrane region" description="Helical" evidence="6">
    <location>
        <begin position="663"/>
        <end position="688"/>
    </location>
</feature>
<comment type="subcellular location">
    <subcellularLocation>
        <location evidence="1 6">Membrane</location>
        <topology evidence="1 6">Multi-pass membrane protein</topology>
    </subcellularLocation>
</comment>
<feature type="region of interest" description="Disordered" evidence="7">
    <location>
        <begin position="845"/>
        <end position="916"/>
    </location>
</feature>
<dbReference type="Proteomes" id="UP000242188">
    <property type="component" value="Unassembled WGS sequence"/>
</dbReference>
<dbReference type="PANTHER" id="PTHR12308">
    <property type="entry name" value="ANOCTAMIN"/>
    <property type="match status" value="1"/>
</dbReference>
<proteinExistence type="inferred from homology"/>
<evidence type="ECO:0000256" key="3">
    <source>
        <dbReference type="ARBA" id="ARBA00022692"/>
    </source>
</evidence>
<dbReference type="InterPro" id="IPR007632">
    <property type="entry name" value="Anoctamin"/>
</dbReference>
<keyword evidence="3 6" id="KW-0812">Transmembrane</keyword>
<evidence type="ECO:0000313" key="10">
    <source>
        <dbReference type="Proteomes" id="UP000242188"/>
    </source>
</evidence>
<evidence type="ECO:0000256" key="7">
    <source>
        <dbReference type="SAM" id="MobiDB-lite"/>
    </source>
</evidence>
<evidence type="ECO:0000256" key="4">
    <source>
        <dbReference type="ARBA" id="ARBA00022989"/>
    </source>
</evidence>